<sequence length="128" mass="14273">MSSDYTANYFFEIDSGVATKRRLVTTEEAAVAHHSQIGGGDPEAIRRAFLKDRFDANQRSVFKPAADALGNVTLLKRKSYIVQVTVRDAKTKKGSYGKTNFEFRPGVVYSFPNVNSFGFYMDISTDTV</sequence>
<comment type="caution">
    <text evidence="1">The sequence shown here is derived from an EMBL/GenBank/DDBJ whole genome shotgun (WGS) entry which is preliminary data.</text>
</comment>
<dbReference type="Proteomes" id="UP000429607">
    <property type="component" value="Unassembled WGS sequence"/>
</dbReference>
<evidence type="ECO:0000313" key="1">
    <source>
        <dbReference type="EMBL" id="KAE9052251.1"/>
    </source>
</evidence>
<dbReference type="AlphaFoldDB" id="A0A6A3PBJ5"/>
<protein>
    <submittedName>
        <fullName evidence="1">Uncharacterized protein</fullName>
    </submittedName>
</protein>
<reference evidence="1 2" key="1">
    <citation type="submission" date="2018-09" db="EMBL/GenBank/DDBJ databases">
        <title>Genomic investigation of the strawberry pathogen Phytophthora fragariae indicates pathogenicity is determined by transcriptional variation in three key races.</title>
        <authorList>
            <person name="Adams T.M."/>
            <person name="Armitage A.D."/>
            <person name="Sobczyk M.K."/>
            <person name="Bates H.J."/>
            <person name="Dunwell J.M."/>
            <person name="Nellist C.F."/>
            <person name="Harrison R.J."/>
        </authorList>
    </citation>
    <scope>NUCLEOTIDE SEQUENCE [LARGE SCALE GENOMIC DNA]</scope>
    <source>
        <strain evidence="1 2">SCRP249</strain>
    </source>
</reference>
<proteinExistence type="predicted"/>
<dbReference type="EMBL" id="QXFV01000018">
    <property type="protein sequence ID" value="KAE9052251.1"/>
    <property type="molecule type" value="Genomic_DNA"/>
</dbReference>
<evidence type="ECO:0000313" key="2">
    <source>
        <dbReference type="Proteomes" id="UP000429607"/>
    </source>
</evidence>
<name>A0A6A3PBJ5_9STRA</name>
<gene>
    <name evidence="1" type="ORF">PR001_g709</name>
</gene>
<accession>A0A6A3PBJ5</accession>
<organism evidence="1 2">
    <name type="scientific">Phytophthora rubi</name>
    <dbReference type="NCBI Taxonomy" id="129364"/>
    <lineage>
        <taxon>Eukaryota</taxon>
        <taxon>Sar</taxon>
        <taxon>Stramenopiles</taxon>
        <taxon>Oomycota</taxon>
        <taxon>Peronosporomycetes</taxon>
        <taxon>Peronosporales</taxon>
        <taxon>Peronosporaceae</taxon>
        <taxon>Phytophthora</taxon>
    </lineage>
</organism>